<dbReference type="InterPro" id="IPR036508">
    <property type="entry name" value="Chitin-bd_dom_sf"/>
</dbReference>
<dbReference type="AlphaFoldDB" id="A0A6A7FTW4"/>
<dbReference type="SMART" id="SM00494">
    <property type="entry name" value="ChtBD2"/>
    <property type="match status" value="3"/>
</dbReference>
<evidence type="ECO:0000313" key="8">
    <source>
        <dbReference type="EMBL" id="LAC21928.1"/>
    </source>
</evidence>
<sequence>MRAFFVVVAFVAPLVLSQSCPPEDTYYYPDSQYCDRYRQCREGVQTEEQCPDGLLYNDLVETGRYPCDYPAEVHCGSRTKTQPPQPTENCQNQYGYFNSGSSSECGYFYTCVAGREYVFNCPAGLAFSSHSYRCEYADESPDCDAEAFLGFACPSEDDPNQVAATGFAMYRSSRDCREFFLCLNHSPRLQICDLGRVYNADTDACDEPENVNGCQNYYPADELKAIRERKAIEAERREQRRLSLESRRAELAKRRDG</sequence>
<dbReference type="Gene3D" id="2.170.140.10">
    <property type="entry name" value="Chitin binding domain"/>
    <property type="match status" value="3"/>
</dbReference>
<dbReference type="PANTHER" id="PTHR23301:SF98">
    <property type="entry name" value="CHITIN-BINDING TYPE-2 DOMAIN-CONTAINING PROTEIN-RELATED"/>
    <property type="match status" value="1"/>
</dbReference>
<evidence type="ECO:0000256" key="2">
    <source>
        <dbReference type="ARBA" id="ARBA00022729"/>
    </source>
</evidence>
<dbReference type="PROSITE" id="PS50940">
    <property type="entry name" value="CHIT_BIND_II"/>
    <property type="match status" value="3"/>
</dbReference>
<dbReference type="Pfam" id="PF01607">
    <property type="entry name" value="CBM_14"/>
    <property type="match status" value="3"/>
</dbReference>
<feature type="domain" description="Chitin-binding type-2" evidence="7">
    <location>
        <begin position="150"/>
        <end position="216"/>
    </location>
</feature>
<evidence type="ECO:0000256" key="1">
    <source>
        <dbReference type="ARBA" id="ARBA00022669"/>
    </source>
</evidence>
<dbReference type="InterPro" id="IPR051940">
    <property type="entry name" value="Chitin_bind-dev_reg"/>
</dbReference>
<feature type="chain" id="PRO_5025620184" evidence="6">
    <location>
        <begin position="18"/>
        <end position="257"/>
    </location>
</feature>
<proteinExistence type="evidence at transcript level"/>
<feature type="domain" description="Chitin-binding type-2" evidence="7">
    <location>
        <begin position="87"/>
        <end position="145"/>
    </location>
</feature>
<evidence type="ECO:0000259" key="7">
    <source>
        <dbReference type="PROSITE" id="PS50940"/>
    </source>
</evidence>
<evidence type="ECO:0000256" key="5">
    <source>
        <dbReference type="ARBA" id="ARBA00023180"/>
    </source>
</evidence>
<evidence type="ECO:0000256" key="3">
    <source>
        <dbReference type="ARBA" id="ARBA00022737"/>
    </source>
</evidence>
<keyword evidence="2 6" id="KW-0732">Signal</keyword>
<dbReference type="PANTHER" id="PTHR23301">
    <property type="entry name" value="CHITIN BINDING PERITROPHIN-A"/>
    <property type="match status" value="1"/>
</dbReference>
<dbReference type="PROSITE" id="PS51257">
    <property type="entry name" value="PROKAR_LIPOPROTEIN"/>
    <property type="match status" value="1"/>
</dbReference>
<accession>A0A6A7FTW4</accession>
<keyword evidence="3" id="KW-0677">Repeat</keyword>
<dbReference type="EMBL" id="IACT01002661">
    <property type="protein sequence ID" value="LAC21928.1"/>
    <property type="molecule type" value="mRNA"/>
</dbReference>
<dbReference type="GO" id="GO:0008061">
    <property type="term" value="F:chitin binding"/>
    <property type="evidence" value="ECO:0007669"/>
    <property type="project" value="UniProtKB-KW"/>
</dbReference>
<organism evidence="8">
    <name type="scientific">Hirondellea gigas</name>
    <dbReference type="NCBI Taxonomy" id="1518452"/>
    <lineage>
        <taxon>Eukaryota</taxon>
        <taxon>Metazoa</taxon>
        <taxon>Ecdysozoa</taxon>
        <taxon>Arthropoda</taxon>
        <taxon>Crustacea</taxon>
        <taxon>Multicrustacea</taxon>
        <taxon>Malacostraca</taxon>
        <taxon>Eumalacostraca</taxon>
        <taxon>Peracarida</taxon>
        <taxon>Amphipoda</taxon>
        <taxon>Amphilochidea</taxon>
        <taxon>Lysianassida</taxon>
        <taxon>Lysianassidira</taxon>
        <taxon>Lysianassoidea</taxon>
        <taxon>Lysianassidae</taxon>
        <taxon>Hirondellea</taxon>
    </lineage>
</organism>
<feature type="signal peptide" evidence="6">
    <location>
        <begin position="1"/>
        <end position="17"/>
    </location>
</feature>
<evidence type="ECO:0000256" key="4">
    <source>
        <dbReference type="ARBA" id="ARBA00023157"/>
    </source>
</evidence>
<name>A0A6A7FTW4_9CRUS</name>
<reference evidence="8" key="1">
    <citation type="submission" date="2017-11" db="EMBL/GenBank/DDBJ databases">
        <title>The sensing device of the deep-sea amphipod.</title>
        <authorList>
            <person name="Kobayashi H."/>
            <person name="Nagahama T."/>
            <person name="Arai W."/>
            <person name="Sasagawa Y."/>
            <person name="Umeda M."/>
            <person name="Hayashi T."/>
            <person name="Nikaido I."/>
            <person name="Watanabe H."/>
            <person name="Oguri K."/>
            <person name="Kitazato H."/>
            <person name="Fujioka K."/>
            <person name="Kido Y."/>
            <person name="Takami H."/>
        </authorList>
    </citation>
    <scope>NUCLEOTIDE SEQUENCE</scope>
    <source>
        <tissue evidence="8">Whole body</tissue>
    </source>
</reference>
<keyword evidence="1" id="KW-0147">Chitin-binding</keyword>
<evidence type="ECO:0000256" key="6">
    <source>
        <dbReference type="SAM" id="SignalP"/>
    </source>
</evidence>
<protein>
    <submittedName>
        <fullName evidence="8">Chondroitin proteoglycan-2-like</fullName>
    </submittedName>
</protein>
<keyword evidence="4" id="KW-1015">Disulfide bond</keyword>
<dbReference type="GO" id="GO:0005576">
    <property type="term" value="C:extracellular region"/>
    <property type="evidence" value="ECO:0007669"/>
    <property type="project" value="InterPro"/>
</dbReference>
<dbReference type="InterPro" id="IPR002557">
    <property type="entry name" value="Chitin-bd_dom"/>
</dbReference>
<feature type="domain" description="Chitin-binding type-2" evidence="7">
    <location>
        <begin position="17"/>
        <end position="77"/>
    </location>
</feature>
<dbReference type="SUPFAM" id="SSF57625">
    <property type="entry name" value="Invertebrate chitin-binding proteins"/>
    <property type="match status" value="3"/>
</dbReference>
<keyword evidence="5" id="KW-0325">Glycoprotein</keyword>